<dbReference type="PROSITE" id="PS50994">
    <property type="entry name" value="INTEGRASE"/>
    <property type="match status" value="1"/>
</dbReference>
<sequence>MLKDYDRIPGMTKKTLWEDYVTEVQASGGIPYQYSQFCELFAREAAVNNAAMHKQHKAGERIEVDWAGTKVPIIDPDTGEVTYGYMFVAVLPYSQYAYAEILPDMKLENWIGAHVNMYEFFRGVTPILFCDNLKTGILSHPEMGDWVENPSYREMADYYDTAILAAPVRTPKAKASVEGTVGKLTSKIIARLYQKKPGSFTEAGRLCREYLIQFNAAKFEKREGSRLEEYMTIEKPLLHSLPREPYEYGIWKYATVQLNYHIAIDRMYYSVPYRYIHQKVRVRISKYKIDIYLGEARIASHTRLYGHPGQYSTNPDHMPANHKQALEWNGDRFRRWAKSIGPSTFEVIDKLLKSYKAEEQGYNACMSILKFADKYTPERLEKTCAKALSVITVPRYKDIKLIIEHYQEEPSAEAISSETHAIIRGNDYYGGKH</sequence>
<evidence type="ECO:0000259" key="1">
    <source>
        <dbReference type="PROSITE" id="PS50994"/>
    </source>
</evidence>
<accession>A0AB35U6L2</accession>
<dbReference type="Pfam" id="PF22483">
    <property type="entry name" value="Mu-transpos_C_2"/>
    <property type="match status" value="1"/>
</dbReference>
<proteinExistence type="predicted"/>
<dbReference type="PANTHER" id="PTHR35004">
    <property type="entry name" value="TRANSPOSASE RV3428C-RELATED"/>
    <property type="match status" value="1"/>
</dbReference>
<dbReference type="PANTHER" id="PTHR35004:SF8">
    <property type="entry name" value="TRANSPOSASE RV3428C-RELATED"/>
    <property type="match status" value="1"/>
</dbReference>
<organism evidence="2 3">
    <name type="scientific">Grylomicrobium aquisgranensis</name>
    <dbReference type="NCBI Taxonomy" id="2926318"/>
    <lineage>
        <taxon>Bacteria</taxon>
        <taxon>Bacillati</taxon>
        <taxon>Bacillota</taxon>
        <taxon>Erysipelotrichia</taxon>
        <taxon>Erysipelotrichales</taxon>
        <taxon>Erysipelotrichaceae</taxon>
        <taxon>Grylomicrobium</taxon>
    </lineage>
</organism>
<evidence type="ECO:0000313" key="3">
    <source>
        <dbReference type="Proteomes" id="UP001286174"/>
    </source>
</evidence>
<dbReference type="AlphaFoldDB" id="A0AB35U6L2"/>
<name>A0AB35U6L2_9FIRM</name>
<feature type="domain" description="Integrase catalytic" evidence="1">
    <location>
        <begin position="54"/>
        <end position="235"/>
    </location>
</feature>
<dbReference type="InterPro" id="IPR012337">
    <property type="entry name" value="RNaseH-like_sf"/>
</dbReference>
<evidence type="ECO:0000313" key="2">
    <source>
        <dbReference type="EMBL" id="MDX8420684.1"/>
    </source>
</evidence>
<dbReference type="InterPro" id="IPR001584">
    <property type="entry name" value="Integrase_cat-core"/>
</dbReference>
<dbReference type="GO" id="GO:0015074">
    <property type="term" value="P:DNA integration"/>
    <property type="evidence" value="ECO:0007669"/>
    <property type="project" value="InterPro"/>
</dbReference>
<reference evidence="2 3" key="1">
    <citation type="submission" date="2022-03" db="EMBL/GenBank/DDBJ databases">
        <title>Novel taxa within the pig intestine.</title>
        <authorList>
            <person name="Wylensek D."/>
            <person name="Bishof K."/>
            <person name="Afrizal A."/>
            <person name="Clavel T."/>
        </authorList>
    </citation>
    <scope>NUCLEOTIDE SEQUENCE [LARGE SCALE GENOMIC DNA]</scope>
    <source>
        <strain evidence="2 3">CLA-KB-P133</strain>
    </source>
</reference>
<dbReference type="InterPro" id="IPR054353">
    <property type="entry name" value="IstA-like_C"/>
</dbReference>
<protein>
    <submittedName>
        <fullName evidence="2">IS21 family transposase</fullName>
    </submittedName>
</protein>
<gene>
    <name evidence="2" type="ORF">MOZ60_11410</name>
</gene>
<dbReference type="EMBL" id="JALBUR010000070">
    <property type="protein sequence ID" value="MDX8420684.1"/>
    <property type="molecule type" value="Genomic_DNA"/>
</dbReference>
<dbReference type="Proteomes" id="UP001286174">
    <property type="component" value="Unassembled WGS sequence"/>
</dbReference>
<keyword evidence="3" id="KW-1185">Reference proteome</keyword>
<comment type="caution">
    <text evidence="2">The sequence shown here is derived from an EMBL/GenBank/DDBJ whole genome shotgun (WGS) entry which is preliminary data.</text>
</comment>
<dbReference type="SUPFAM" id="SSF53098">
    <property type="entry name" value="Ribonuclease H-like"/>
    <property type="match status" value="1"/>
</dbReference>